<dbReference type="Proteomes" id="UP001057402">
    <property type="component" value="Chromosome 11"/>
</dbReference>
<proteinExistence type="predicted"/>
<organism evidence="1 2">
    <name type="scientific">Melastoma candidum</name>
    <dbReference type="NCBI Taxonomy" id="119954"/>
    <lineage>
        <taxon>Eukaryota</taxon>
        <taxon>Viridiplantae</taxon>
        <taxon>Streptophyta</taxon>
        <taxon>Embryophyta</taxon>
        <taxon>Tracheophyta</taxon>
        <taxon>Spermatophyta</taxon>
        <taxon>Magnoliopsida</taxon>
        <taxon>eudicotyledons</taxon>
        <taxon>Gunneridae</taxon>
        <taxon>Pentapetalae</taxon>
        <taxon>rosids</taxon>
        <taxon>malvids</taxon>
        <taxon>Myrtales</taxon>
        <taxon>Melastomataceae</taxon>
        <taxon>Melastomatoideae</taxon>
        <taxon>Melastomateae</taxon>
        <taxon>Melastoma</taxon>
    </lineage>
</organism>
<sequence>MCYAELAFLPLTLIPVNCFAVVPPLCLVYGVPIYPMVSDPFFIVFPLAFSMGILKHLIEVLSSGHPARACINEIRIMMIKSVTCHVYGTINGILKQLGLRKSTFVPTNKVSDDEQLKRYEMGVFDFQTSPIFLIPMVSLVMLNIAAFMVGTGRAILRGDWNRTFLHITLSAFILFMSYPVIEGMIVRKDKGRIAPPVTLLSALVCGAILVLGWFCFA</sequence>
<gene>
    <name evidence="1" type="ORF">MLD38_036217</name>
</gene>
<protein>
    <submittedName>
        <fullName evidence="1">Uncharacterized protein</fullName>
    </submittedName>
</protein>
<comment type="caution">
    <text evidence="1">The sequence shown here is derived from an EMBL/GenBank/DDBJ whole genome shotgun (WGS) entry which is preliminary data.</text>
</comment>
<keyword evidence="2" id="KW-1185">Reference proteome</keyword>
<evidence type="ECO:0000313" key="2">
    <source>
        <dbReference type="Proteomes" id="UP001057402"/>
    </source>
</evidence>
<dbReference type="EMBL" id="CM042890">
    <property type="protein sequence ID" value="KAI4311311.1"/>
    <property type="molecule type" value="Genomic_DNA"/>
</dbReference>
<reference evidence="2" key="1">
    <citation type="journal article" date="2023" name="Front. Plant Sci.">
        <title>Chromosomal-level genome assembly of Melastoma candidum provides insights into trichome evolution.</title>
        <authorList>
            <person name="Zhong Y."/>
            <person name="Wu W."/>
            <person name="Sun C."/>
            <person name="Zou P."/>
            <person name="Liu Y."/>
            <person name="Dai S."/>
            <person name="Zhou R."/>
        </authorList>
    </citation>
    <scope>NUCLEOTIDE SEQUENCE [LARGE SCALE GENOMIC DNA]</scope>
</reference>
<name>A0ACB9LIX1_9MYRT</name>
<accession>A0ACB9LIX1</accession>
<evidence type="ECO:0000313" key="1">
    <source>
        <dbReference type="EMBL" id="KAI4311311.1"/>
    </source>
</evidence>